<dbReference type="RefSeq" id="WP_345402269.1">
    <property type="nucleotide sequence ID" value="NZ_BAABHG010000013.1"/>
</dbReference>
<protein>
    <submittedName>
        <fullName evidence="1">Uncharacterized protein</fullName>
    </submittedName>
</protein>
<proteinExistence type="predicted"/>
<keyword evidence="2" id="KW-1185">Reference proteome</keyword>
<organism evidence="1 2">
    <name type="scientific">Amycolatopsis samaneae</name>
    <dbReference type="NCBI Taxonomy" id="664691"/>
    <lineage>
        <taxon>Bacteria</taxon>
        <taxon>Bacillati</taxon>
        <taxon>Actinomycetota</taxon>
        <taxon>Actinomycetes</taxon>
        <taxon>Pseudonocardiales</taxon>
        <taxon>Pseudonocardiaceae</taxon>
        <taxon>Amycolatopsis</taxon>
    </lineage>
</organism>
<accession>A0ABW5G8G0</accession>
<sequence length="118" mass="12065">MTVPCYETLAAYNSAHPAAPMPEDATARAGLRRYTAASAGLKDDLSGSGSGFTIDFLPGGAPAEGEPDRTGAVVATRWGAGPYLVLATGVSLRWARSRIVGSWPTTLTNVAGVLGGRS</sequence>
<comment type="caution">
    <text evidence="1">The sequence shown here is derived from an EMBL/GenBank/DDBJ whole genome shotgun (WGS) entry which is preliminary data.</text>
</comment>
<dbReference type="Proteomes" id="UP001597419">
    <property type="component" value="Unassembled WGS sequence"/>
</dbReference>
<name>A0ABW5G8G0_9PSEU</name>
<dbReference type="EMBL" id="JBHUKU010000001">
    <property type="protein sequence ID" value="MFD2457148.1"/>
    <property type="molecule type" value="Genomic_DNA"/>
</dbReference>
<gene>
    <name evidence="1" type="ORF">ACFSYJ_00990</name>
</gene>
<evidence type="ECO:0000313" key="2">
    <source>
        <dbReference type="Proteomes" id="UP001597419"/>
    </source>
</evidence>
<evidence type="ECO:0000313" key="1">
    <source>
        <dbReference type="EMBL" id="MFD2457148.1"/>
    </source>
</evidence>
<reference evidence="2" key="1">
    <citation type="journal article" date="2019" name="Int. J. Syst. Evol. Microbiol.">
        <title>The Global Catalogue of Microorganisms (GCM) 10K type strain sequencing project: providing services to taxonomists for standard genome sequencing and annotation.</title>
        <authorList>
            <consortium name="The Broad Institute Genomics Platform"/>
            <consortium name="The Broad Institute Genome Sequencing Center for Infectious Disease"/>
            <person name="Wu L."/>
            <person name="Ma J."/>
        </authorList>
    </citation>
    <scope>NUCLEOTIDE SEQUENCE [LARGE SCALE GENOMIC DNA]</scope>
    <source>
        <strain evidence="2">CGMCC 4.7643</strain>
    </source>
</reference>